<dbReference type="EMBL" id="CDOE01000047">
    <property type="protein sequence ID" value="CEN34114.1"/>
    <property type="molecule type" value="Genomic_DNA"/>
</dbReference>
<gene>
    <name evidence="1" type="ORF">CCAN12_510004</name>
</gene>
<dbReference type="InterPro" id="IPR035093">
    <property type="entry name" value="RelE/ParE_toxin_dom_sf"/>
</dbReference>
<evidence type="ECO:0000313" key="2">
    <source>
        <dbReference type="Proteomes" id="UP000044026"/>
    </source>
</evidence>
<dbReference type="Pfam" id="PF05016">
    <property type="entry name" value="ParE_toxin"/>
    <property type="match status" value="1"/>
</dbReference>
<dbReference type="Proteomes" id="UP000044026">
    <property type="component" value="Unassembled WGS sequence"/>
</dbReference>
<dbReference type="RefSeq" id="WP_041999309.1">
    <property type="nucleotide sequence ID" value="NZ_CP022382.1"/>
</dbReference>
<name>A0A0B7H6F0_9FLAO</name>
<reference evidence="1 2" key="1">
    <citation type="submission" date="2015-01" db="EMBL/GenBank/DDBJ databases">
        <authorList>
            <person name="Xiang T."/>
            <person name="Song Y."/>
            <person name="Huang L."/>
            <person name="Wang B."/>
            <person name="Wu P."/>
        </authorList>
    </citation>
    <scope>NUCLEOTIDE SEQUENCE [LARGE SCALE GENOMIC DNA]</scope>
    <source>
        <strain evidence="1 2">Cc12</strain>
    </source>
</reference>
<protein>
    <submittedName>
        <fullName evidence="1">Putative Plasmid stabilization system</fullName>
    </submittedName>
</protein>
<dbReference type="Gene3D" id="3.30.2310.20">
    <property type="entry name" value="RelE-like"/>
    <property type="match status" value="1"/>
</dbReference>
<organism evidence="1 2">
    <name type="scientific">Capnocytophaga canimorsus</name>
    <dbReference type="NCBI Taxonomy" id="28188"/>
    <lineage>
        <taxon>Bacteria</taxon>
        <taxon>Pseudomonadati</taxon>
        <taxon>Bacteroidota</taxon>
        <taxon>Flavobacteriia</taxon>
        <taxon>Flavobacteriales</taxon>
        <taxon>Flavobacteriaceae</taxon>
        <taxon>Capnocytophaga</taxon>
    </lineage>
</organism>
<evidence type="ECO:0000313" key="1">
    <source>
        <dbReference type="EMBL" id="CEN34114.1"/>
    </source>
</evidence>
<dbReference type="InterPro" id="IPR007712">
    <property type="entry name" value="RelE/ParE_toxin"/>
</dbReference>
<dbReference type="GeneID" id="69579665"/>
<proteinExistence type="predicted"/>
<dbReference type="AlphaFoldDB" id="A0A0B7H6F0"/>
<sequence length="96" mass="11770">MPRLVVWTRIAENELYNSLDYWMKHNKSSVYSNKVFSSVQANLKLLIKNPYLGSPFRYAGVRRFTIMKRFSLYYYFDDDYLYIVHFWDNSRDLENF</sequence>
<accession>A0A0B7H6F0</accession>